<dbReference type="InterPro" id="IPR013783">
    <property type="entry name" value="Ig-like_fold"/>
</dbReference>
<dbReference type="Pfam" id="PF22352">
    <property type="entry name" value="K319L-like_PKD"/>
    <property type="match status" value="1"/>
</dbReference>
<dbReference type="Pfam" id="PF13385">
    <property type="entry name" value="Laminin_G_3"/>
    <property type="match status" value="2"/>
</dbReference>
<accession>A0AAW6U0U6</accession>
<dbReference type="RefSeq" id="WP_349245119.1">
    <property type="nucleotide sequence ID" value="NZ_JASCXX010000012.1"/>
</dbReference>
<feature type="signal peptide" evidence="1">
    <location>
        <begin position="1"/>
        <end position="19"/>
    </location>
</feature>
<dbReference type="EMBL" id="JASCXX010000012">
    <property type="protein sequence ID" value="MDI6449711.1"/>
    <property type="molecule type" value="Genomic_DNA"/>
</dbReference>
<proteinExistence type="predicted"/>
<evidence type="ECO:0000313" key="3">
    <source>
        <dbReference type="Proteomes" id="UP001431776"/>
    </source>
</evidence>
<gene>
    <name evidence="2" type="ORF">QJ522_11700</name>
</gene>
<evidence type="ECO:0000256" key="1">
    <source>
        <dbReference type="SAM" id="SignalP"/>
    </source>
</evidence>
<keyword evidence="3" id="KW-1185">Reference proteome</keyword>
<dbReference type="Gene3D" id="2.60.40.10">
    <property type="entry name" value="Immunoglobulins"/>
    <property type="match status" value="2"/>
</dbReference>
<dbReference type="AlphaFoldDB" id="A0AAW6U0U6"/>
<feature type="chain" id="PRO_5043431593" description="LamG-like jellyroll fold domain-containing protein" evidence="1">
    <location>
        <begin position="20"/>
        <end position="860"/>
    </location>
</feature>
<keyword evidence="1" id="KW-0732">Signal</keyword>
<protein>
    <recommendedName>
        <fullName evidence="4">LamG-like jellyroll fold domain-containing protein</fullName>
    </recommendedName>
</protein>
<evidence type="ECO:0008006" key="4">
    <source>
        <dbReference type="Google" id="ProtNLM"/>
    </source>
</evidence>
<evidence type="ECO:0000313" key="2">
    <source>
        <dbReference type="EMBL" id="MDI6449711.1"/>
    </source>
</evidence>
<comment type="caution">
    <text evidence="2">The sequence shown here is derived from an EMBL/GenBank/DDBJ whole genome shotgun (WGS) entry which is preliminary data.</text>
</comment>
<dbReference type="Proteomes" id="UP001431776">
    <property type="component" value="Unassembled WGS sequence"/>
</dbReference>
<reference evidence="2" key="1">
    <citation type="submission" date="2023-05" db="EMBL/GenBank/DDBJ databases">
        <title>Anaerotaeda fermentans gen. nov., sp. nov., a novel anaerobic planctomycete of the new family within the order Sedimentisphaerales isolated from Taman Peninsula, Russia.</title>
        <authorList>
            <person name="Khomyakova M.A."/>
            <person name="Merkel A.Y."/>
            <person name="Slobodkin A.I."/>
        </authorList>
    </citation>
    <scope>NUCLEOTIDE SEQUENCE</scope>
    <source>
        <strain evidence="2">M17dextr</strain>
    </source>
</reference>
<sequence>MKRFAFLFVVLSFALSARAGLPDPASLWEFDGPDPNVATIGNALELVGTVAPAAGVTATDGAVTIGEGSYYICAHGIAPNGGGAKVNEYTLLIDFSYPADSLSDPPAGYNDLFQTDPTNVDDSDWTINSSGAVGIGAVGYTSSAGFFTQPETWYRMVLVVDNGLRHDVYFDGVEIFKGNQQGIDGRFSLAETLLLFCAGYEQDGDDAPIHVSTVAIWDTPLESHEVLSLGVAGESVLAVNVAPSVDAGPNLTVEMEPNGVAVAHLSGMVVDDNPNVAVVWQLLSGPDEVIFEPGVDPNAIADATATFRTTGQYVLQLSADDGAYTVTDQLSVNVWAPGYGGLIVGWDFEEPWNGLTVNDVSGNNNHGVIVDGAHGVSEYVEGKVGQGLNLLSDDFTETGDWVSLDLILPDRGTIALWMRPIDFYNYHSVFDNSGNQDDWEMWIYGDGRARFRVESDTAVTANLNALAEDGNGQGKWWHFACTWARDPNLPGRVTTQLYVNGRLAQEMTGTWVDPGPTFFLGGGHANNDFCNATFDDVKIYDRVLAPEQIAQEVYPNNMPPTVEAGADQLVWLEPDGTGSIVLSGTVEDLDGSPVGEVTALWEKIDGPDAIVIENPTQVETVVAITAPGIYTFQLTASDGQHVVKDVVLVDVWSHGHDGMLVHLPLEGTVQDVASGFPVFMVDGADGDHRYVDGIDGMALELIGTDGQTDNDYVAIDYVLGGRGAVALWFRPTWLYNYNSVFDNSADGNDWEMWVYGSGELAGRIQSGYVRGVHLEAGTWYHICMTWYRRTATPDVVDQYLYLDGELVATNESEWVDPGTTVFLGGGHRDNDDCNGTFDDVRIYDRCITAEEVLDLTLIGQ</sequence>
<dbReference type="InterPro" id="IPR013320">
    <property type="entry name" value="ConA-like_dom_sf"/>
</dbReference>
<organism evidence="2 3">
    <name type="scientific">Anaerobaca lacustris</name>
    <dbReference type="NCBI Taxonomy" id="3044600"/>
    <lineage>
        <taxon>Bacteria</taxon>
        <taxon>Pseudomonadati</taxon>
        <taxon>Planctomycetota</taxon>
        <taxon>Phycisphaerae</taxon>
        <taxon>Sedimentisphaerales</taxon>
        <taxon>Anaerobacaceae</taxon>
        <taxon>Anaerobaca</taxon>
    </lineage>
</organism>
<dbReference type="Gene3D" id="2.60.120.200">
    <property type="match status" value="3"/>
</dbReference>
<name>A0AAW6U0U6_9BACT</name>
<dbReference type="SUPFAM" id="SSF49899">
    <property type="entry name" value="Concanavalin A-like lectins/glucanases"/>
    <property type="match status" value="3"/>
</dbReference>